<dbReference type="SMR" id="A0A482WVX1"/>
<gene>
    <name evidence="3" type="ORF">LSTR_LSTR016538</name>
</gene>
<dbReference type="InParanoid" id="A0A482WVX1"/>
<keyword evidence="1" id="KW-0547">Nucleotide-binding</keyword>
<proteinExistence type="predicted"/>
<dbReference type="GO" id="GO:0000027">
    <property type="term" value="P:ribosomal large subunit assembly"/>
    <property type="evidence" value="ECO:0007669"/>
    <property type="project" value="TreeGrafter"/>
</dbReference>
<accession>A0A482WVX1</accession>
<dbReference type="GO" id="GO:0005524">
    <property type="term" value="F:ATP binding"/>
    <property type="evidence" value="ECO:0007669"/>
    <property type="project" value="UniProtKB-KW"/>
</dbReference>
<evidence type="ECO:0000256" key="2">
    <source>
        <dbReference type="ARBA" id="ARBA00022840"/>
    </source>
</evidence>
<organism evidence="3 4">
    <name type="scientific">Laodelphax striatellus</name>
    <name type="common">Small brown planthopper</name>
    <name type="synonym">Delphax striatella</name>
    <dbReference type="NCBI Taxonomy" id="195883"/>
    <lineage>
        <taxon>Eukaryota</taxon>
        <taxon>Metazoa</taxon>
        <taxon>Ecdysozoa</taxon>
        <taxon>Arthropoda</taxon>
        <taxon>Hexapoda</taxon>
        <taxon>Insecta</taxon>
        <taxon>Pterygota</taxon>
        <taxon>Neoptera</taxon>
        <taxon>Paraneoptera</taxon>
        <taxon>Hemiptera</taxon>
        <taxon>Auchenorrhyncha</taxon>
        <taxon>Fulgoroidea</taxon>
        <taxon>Delphacidae</taxon>
        <taxon>Criomorphinae</taxon>
        <taxon>Laodelphax</taxon>
    </lineage>
</organism>
<dbReference type="GO" id="GO:0000055">
    <property type="term" value="P:ribosomal large subunit export from nucleus"/>
    <property type="evidence" value="ECO:0007669"/>
    <property type="project" value="TreeGrafter"/>
</dbReference>
<sequence>MGAEMSILKKACKFSKLTIQKMKYGELISVVDDLVGEIVKTTQELSVLEVDRSLTKEKQKSQAKSFLQQKRKALTDLFRVLSDIGLSYRTGLVVCPDDSTVLEEQFAVAPLNLEEALKQIDKRDADKDLLAVWNAGGDKHFWHAIARTAQLKKTLRKPHKEIGPPIIERCKGFTNHLMKITVDEKKTLAETMTHLYQMSLKSSSTRVLWKKLQLQKEKPCFRILCWILACWDP</sequence>
<protein>
    <submittedName>
        <fullName evidence="3">Uncharacterized protein</fullName>
    </submittedName>
</protein>
<dbReference type="OrthoDB" id="422220at2759"/>
<dbReference type="STRING" id="195883.A0A482WVX1"/>
<keyword evidence="2" id="KW-0067">ATP-binding</keyword>
<dbReference type="PANTHER" id="PTHR48103:SF2">
    <property type="entry name" value="MIDASIN"/>
    <property type="match status" value="1"/>
</dbReference>
<keyword evidence="4" id="KW-1185">Reference proteome</keyword>
<evidence type="ECO:0000256" key="1">
    <source>
        <dbReference type="ARBA" id="ARBA00022741"/>
    </source>
</evidence>
<dbReference type="GO" id="GO:0030687">
    <property type="term" value="C:preribosome, large subunit precursor"/>
    <property type="evidence" value="ECO:0007669"/>
    <property type="project" value="TreeGrafter"/>
</dbReference>
<dbReference type="PANTHER" id="PTHR48103">
    <property type="entry name" value="MIDASIN-RELATED"/>
    <property type="match status" value="1"/>
</dbReference>
<comment type="caution">
    <text evidence="3">The sequence shown here is derived from an EMBL/GenBank/DDBJ whole genome shotgun (WGS) entry which is preliminary data.</text>
</comment>
<evidence type="ECO:0000313" key="3">
    <source>
        <dbReference type="EMBL" id="RZF37747.1"/>
    </source>
</evidence>
<name>A0A482WVX1_LAOST</name>
<dbReference type="EMBL" id="QKKF02023453">
    <property type="protein sequence ID" value="RZF37747.1"/>
    <property type="molecule type" value="Genomic_DNA"/>
</dbReference>
<reference evidence="3 4" key="1">
    <citation type="journal article" date="2017" name="Gigascience">
        <title>Genome sequence of the small brown planthopper, Laodelphax striatellus.</title>
        <authorList>
            <person name="Zhu J."/>
            <person name="Jiang F."/>
            <person name="Wang X."/>
            <person name="Yang P."/>
            <person name="Bao Y."/>
            <person name="Zhao W."/>
            <person name="Wang W."/>
            <person name="Lu H."/>
            <person name="Wang Q."/>
            <person name="Cui N."/>
            <person name="Li J."/>
            <person name="Chen X."/>
            <person name="Luo L."/>
            <person name="Yu J."/>
            <person name="Kang L."/>
            <person name="Cui F."/>
        </authorList>
    </citation>
    <scope>NUCLEOTIDE SEQUENCE [LARGE SCALE GENOMIC DNA]</scope>
    <source>
        <strain evidence="3">Lst14</strain>
    </source>
</reference>
<dbReference type="Proteomes" id="UP000291343">
    <property type="component" value="Unassembled WGS sequence"/>
</dbReference>
<dbReference type="GO" id="GO:0005634">
    <property type="term" value="C:nucleus"/>
    <property type="evidence" value="ECO:0007669"/>
    <property type="project" value="TreeGrafter"/>
</dbReference>
<evidence type="ECO:0000313" key="4">
    <source>
        <dbReference type="Proteomes" id="UP000291343"/>
    </source>
</evidence>
<dbReference type="AlphaFoldDB" id="A0A482WVX1"/>